<dbReference type="PRINTS" id="PR01039">
    <property type="entry name" value="TRNASYNTHTRP"/>
</dbReference>
<comment type="subcellular location">
    <subcellularLocation>
        <location evidence="8">Cytoplasm</location>
    </subcellularLocation>
</comment>
<dbReference type="AlphaFoldDB" id="A0A7I8DE12"/>
<dbReference type="InterPro" id="IPR050203">
    <property type="entry name" value="Trp-tRNA_synthetase"/>
</dbReference>
<dbReference type="HAMAP" id="MF_00140_B">
    <property type="entry name" value="Trp_tRNA_synth_B"/>
    <property type="match status" value="1"/>
</dbReference>
<evidence type="ECO:0000256" key="6">
    <source>
        <dbReference type="ARBA" id="ARBA00023146"/>
    </source>
</evidence>
<feature type="binding site" evidence="8">
    <location>
        <begin position="192"/>
        <end position="196"/>
    </location>
    <ligand>
        <name>ATP</name>
        <dbReference type="ChEBI" id="CHEBI:30616"/>
    </ligand>
</feature>
<accession>A0A7I8DE12</accession>
<keyword evidence="6 8" id="KW-0030">Aminoacyl-tRNA synthetase</keyword>
<keyword evidence="3 8" id="KW-0547">Nucleotide-binding</keyword>
<dbReference type="InterPro" id="IPR002305">
    <property type="entry name" value="aa-tRNA-synth_Ic"/>
</dbReference>
<comment type="subunit">
    <text evidence="8">Homodimer.</text>
</comment>
<protein>
    <recommendedName>
        <fullName evidence="8">Tryptophan--tRNA ligase</fullName>
        <ecNumber evidence="8">6.1.1.2</ecNumber>
    </recommendedName>
    <alternativeName>
        <fullName evidence="8">Tryptophanyl-tRNA synthetase</fullName>
        <shortName evidence="8">TrpRS</shortName>
    </alternativeName>
</protein>
<dbReference type="GO" id="GO:0005829">
    <property type="term" value="C:cytosol"/>
    <property type="evidence" value="ECO:0007669"/>
    <property type="project" value="TreeGrafter"/>
</dbReference>
<dbReference type="PANTHER" id="PTHR43766">
    <property type="entry name" value="TRYPTOPHAN--TRNA LIGASE, MITOCHONDRIAL"/>
    <property type="match status" value="1"/>
</dbReference>
<dbReference type="FunFam" id="1.10.240.10:FF:000002">
    <property type="entry name" value="Tryptophan--tRNA ligase"/>
    <property type="match status" value="1"/>
</dbReference>
<evidence type="ECO:0000313" key="11">
    <source>
        <dbReference type="Proteomes" id="UP000593802"/>
    </source>
</evidence>
<dbReference type="Proteomes" id="UP000593802">
    <property type="component" value="Chromosome"/>
</dbReference>
<dbReference type="GO" id="GO:0005524">
    <property type="term" value="F:ATP binding"/>
    <property type="evidence" value="ECO:0007669"/>
    <property type="project" value="UniProtKB-UniRule"/>
</dbReference>
<dbReference type="NCBIfam" id="TIGR00233">
    <property type="entry name" value="trpS"/>
    <property type="match status" value="1"/>
</dbReference>
<evidence type="ECO:0000256" key="7">
    <source>
        <dbReference type="ARBA" id="ARBA00049929"/>
    </source>
</evidence>
<evidence type="ECO:0000256" key="5">
    <source>
        <dbReference type="ARBA" id="ARBA00022917"/>
    </source>
</evidence>
<dbReference type="PANTHER" id="PTHR43766:SF1">
    <property type="entry name" value="TRYPTOPHAN--TRNA LIGASE, MITOCHONDRIAL"/>
    <property type="match status" value="1"/>
</dbReference>
<organism evidence="10 11">
    <name type="scientific">Effusibacillus dendaii</name>
    <dbReference type="NCBI Taxonomy" id="2743772"/>
    <lineage>
        <taxon>Bacteria</taxon>
        <taxon>Bacillati</taxon>
        <taxon>Bacillota</taxon>
        <taxon>Bacilli</taxon>
        <taxon>Bacillales</taxon>
        <taxon>Alicyclobacillaceae</taxon>
        <taxon>Effusibacillus</taxon>
    </lineage>
</organism>
<comment type="catalytic activity">
    <reaction evidence="7 8">
        <text>tRNA(Trp) + L-tryptophan + ATP = L-tryptophyl-tRNA(Trp) + AMP + diphosphate + H(+)</text>
        <dbReference type="Rhea" id="RHEA:24080"/>
        <dbReference type="Rhea" id="RHEA-COMP:9671"/>
        <dbReference type="Rhea" id="RHEA-COMP:9705"/>
        <dbReference type="ChEBI" id="CHEBI:15378"/>
        <dbReference type="ChEBI" id="CHEBI:30616"/>
        <dbReference type="ChEBI" id="CHEBI:33019"/>
        <dbReference type="ChEBI" id="CHEBI:57912"/>
        <dbReference type="ChEBI" id="CHEBI:78442"/>
        <dbReference type="ChEBI" id="CHEBI:78535"/>
        <dbReference type="ChEBI" id="CHEBI:456215"/>
        <dbReference type="EC" id="6.1.1.2"/>
    </reaction>
</comment>
<evidence type="ECO:0000313" key="10">
    <source>
        <dbReference type="EMBL" id="BCJ88438.1"/>
    </source>
</evidence>
<name>A0A7I8DE12_9BACL</name>
<dbReference type="InterPro" id="IPR024109">
    <property type="entry name" value="Trp-tRNA-ligase_bac-type"/>
</dbReference>
<dbReference type="SUPFAM" id="SSF52374">
    <property type="entry name" value="Nucleotidylyl transferase"/>
    <property type="match status" value="1"/>
</dbReference>
<dbReference type="InterPro" id="IPR002306">
    <property type="entry name" value="Trp-tRNA-ligase"/>
</dbReference>
<comment type="function">
    <text evidence="8">Catalyzes the attachment of tryptophan to tRNA(Trp).</text>
</comment>
<evidence type="ECO:0000256" key="4">
    <source>
        <dbReference type="ARBA" id="ARBA00022840"/>
    </source>
</evidence>
<dbReference type="EMBL" id="AP023366">
    <property type="protein sequence ID" value="BCJ88438.1"/>
    <property type="molecule type" value="Genomic_DNA"/>
</dbReference>
<evidence type="ECO:0000256" key="8">
    <source>
        <dbReference type="HAMAP-Rule" id="MF_00140"/>
    </source>
</evidence>
<feature type="binding site" evidence="8">
    <location>
        <begin position="9"/>
        <end position="11"/>
    </location>
    <ligand>
        <name>ATP</name>
        <dbReference type="ChEBI" id="CHEBI:30616"/>
    </ligand>
</feature>
<feature type="binding site" evidence="8">
    <location>
        <position position="183"/>
    </location>
    <ligand>
        <name>ATP</name>
        <dbReference type="ChEBI" id="CHEBI:30616"/>
    </ligand>
</feature>
<dbReference type="InterPro" id="IPR014729">
    <property type="entry name" value="Rossmann-like_a/b/a_fold"/>
</dbReference>
<sequence length="327" mass="36647">MKRVLSGVQPTGDVTIGNYLGAIKRFVDLQDTTDPYFMIVNLHAWTVPQDPQVLKEKTINLAALYLAVGLDPKKSVIFAQSDVPEHTELTWLLQCIAYFGELGRMIQFKEKSEDKQNVSVGLYTYPVLMAADILIYQADLVPVGEDQKQHLELTRDLAERFNNRFGHTFTVPDPLINEFGARIMGLDDPSKKMSKSAKSPYNRITMMDTPDEIKSKIMKAVTDTDNQIRFDPVNKPGISNLLTIYSLFSGETIPQLEERLAGQGYGTLKKELVEVVVNHLQPIQQRLQQLKKSGEVLDVLRNGAERARAEAAKTVQAAKEKMGLLLG</sequence>
<keyword evidence="5 8" id="KW-0648">Protein biosynthesis</keyword>
<dbReference type="Gene3D" id="1.10.240.10">
    <property type="entry name" value="Tyrosyl-Transfer RNA Synthetase"/>
    <property type="match status" value="1"/>
</dbReference>
<dbReference type="PROSITE" id="PS00178">
    <property type="entry name" value="AA_TRNA_LIGASE_I"/>
    <property type="match status" value="1"/>
</dbReference>
<keyword evidence="2 8" id="KW-0436">Ligase</keyword>
<feature type="binding site" evidence="8">
    <location>
        <position position="132"/>
    </location>
    <ligand>
        <name>L-tryptophan</name>
        <dbReference type="ChEBI" id="CHEBI:57912"/>
    </ligand>
</feature>
<reference evidence="10 11" key="1">
    <citation type="submission" date="2020-08" db="EMBL/GenBank/DDBJ databases">
        <title>Complete Genome Sequence of Effusibacillus dendaii Strain skT53, Isolated from Farmland soil.</title>
        <authorList>
            <person name="Konishi T."/>
            <person name="Kawasaki H."/>
        </authorList>
    </citation>
    <scope>NUCLEOTIDE SEQUENCE [LARGE SCALE GENOMIC DNA]</scope>
    <source>
        <strain evidence="11">skT53</strain>
    </source>
</reference>
<dbReference type="CDD" id="cd00806">
    <property type="entry name" value="TrpRS_core"/>
    <property type="match status" value="1"/>
</dbReference>
<dbReference type="KEGG" id="eff:skT53_34230"/>
<dbReference type="Pfam" id="PF00579">
    <property type="entry name" value="tRNA-synt_1b"/>
    <property type="match status" value="1"/>
</dbReference>
<dbReference type="EC" id="6.1.1.2" evidence="8"/>
<dbReference type="GO" id="GO:0006436">
    <property type="term" value="P:tryptophanyl-tRNA aminoacylation"/>
    <property type="evidence" value="ECO:0007669"/>
    <property type="project" value="UniProtKB-UniRule"/>
</dbReference>
<feature type="short sequence motif" description="'HIGH' region" evidence="8">
    <location>
        <begin position="10"/>
        <end position="18"/>
    </location>
</feature>
<keyword evidence="4 8" id="KW-0067">ATP-binding</keyword>
<feature type="binding site" evidence="8">
    <location>
        <begin position="17"/>
        <end position="18"/>
    </location>
    <ligand>
        <name>ATP</name>
        <dbReference type="ChEBI" id="CHEBI:30616"/>
    </ligand>
</feature>
<feature type="short sequence motif" description="'KMSKS' region" evidence="8">
    <location>
        <begin position="192"/>
        <end position="196"/>
    </location>
</feature>
<dbReference type="RefSeq" id="WP_200759040.1">
    <property type="nucleotide sequence ID" value="NZ_AP023366.1"/>
</dbReference>
<keyword evidence="11" id="KW-1185">Reference proteome</keyword>
<dbReference type="Gene3D" id="3.40.50.620">
    <property type="entry name" value="HUPs"/>
    <property type="match status" value="1"/>
</dbReference>
<evidence type="ECO:0000256" key="3">
    <source>
        <dbReference type="ARBA" id="ARBA00022741"/>
    </source>
</evidence>
<proteinExistence type="inferred from homology"/>
<comment type="similarity">
    <text evidence="1 8 9">Belongs to the class-I aminoacyl-tRNA synthetase family.</text>
</comment>
<evidence type="ECO:0000256" key="1">
    <source>
        <dbReference type="ARBA" id="ARBA00005594"/>
    </source>
</evidence>
<feature type="binding site" evidence="8">
    <location>
        <begin position="144"/>
        <end position="146"/>
    </location>
    <ligand>
        <name>ATP</name>
        <dbReference type="ChEBI" id="CHEBI:30616"/>
    </ligand>
</feature>
<evidence type="ECO:0000256" key="2">
    <source>
        <dbReference type="ARBA" id="ARBA00022598"/>
    </source>
</evidence>
<keyword evidence="8" id="KW-0963">Cytoplasm</keyword>
<dbReference type="GO" id="GO:0004830">
    <property type="term" value="F:tryptophan-tRNA ligase activity"/>
    <property type="evidence" value="ECO:0007669"/>
    <property type="project" value="UniProtKB-UniRule"/>
</dbReference>
<gene>
    <name evidence="8 10" type="primary">trpS</name>
    <name evidence="10" type="ORF">skT53_34230</name>
</gene>
<dbReference type="InterPro" id="IPR001412">
    <property type="entry name" value="aa-tRNA-synth_I_CS"/>
</dbReference>
<evidence type="ECO:0000256" key="9">
    <source>
        <dbReference type="RuleBase" id="RU363036"/>
    </source>
</evidence>